<reference evidence="1 2" key="1">
    <citation type="journal article" date="2021" name="Hortic Res">
        <title>High-quality reference genome and annotation aids understanding of berry development for evergreen blueberry (Vaccinium darrowii).</title>
        <authorList>
            <person name="Yu J."/>
            <person name="Hulse-Kemp A.M."/>
            <person name="Babiker E."/>
            <person name="Staton M."/>
        </authorList>
    </citation>
    <scope>NUCLEOTIDE SEQUENCE [LARGE SCALE GENOMIC DNA]</scope>
    <source>
        <strain evidence="2">cv. NJ 8807/NJ 8810</strain>
        <tissue evidence="1">Young leaf</tissue>
    </source>
</reference>
<name>A0ACB7XBL1_9ERIC</name>
<dbReference type="Proteomes" id="UP000828048">
    <property type="component" value="Chromosome 6"/>
</dbReference>
<gene>
    <name evidence="1" type="ORF">Vadar_021711</name>
</gene>
<sequence>MDGGASLNIIPYSTFKVAEIPANHLVKQPITISGFGNHGQQTMGFVQMDLVVGKIRSTTKFHVMDSETSYQALLGRTWMHHSQKPFKFDECHMADAIFYDDVNKEESPVPPRALPIPKWSNISEGESPSTSGDSNKKGIRDEISVMSLDNNPLKVTKYVRPDGKEVYRL</sequence>
<organism evidence="1 2">
    <name type="scientific">Vaccinium darrowii</name>
    <dbReference type="NCBI Taxonomy" id="229202"/>
    <lineage>
        <taxon>Eukaryota</taxon>
        <taxon>Viridiplantae</taxon>
        <taxon>Streptophyta</taxon>
        <taxon>Embryophyta</taxon>
        <taxon>Tracheophyta</taxon>
        <taxon>Spermatophyta</taxon>
        <taxon>Magnoliopsida</taxon>
        <taxon>eudicotyledons</taxon>
        <taxon>Gunneridae</taxon>
        <taxon>Pentapetalae</taxon>
        <taxon>asterids</taxon>
        <taxon>Ericales</taxon>
        <taxon>Ericaceae</taxon>
        <taxon>Vaccinioideae</taxon>
        <taxon>Vaccinieae</taxon>
        <taxon>Vaccinium</taxon>
    </lineage>
</organism>
<evidence type="ECO:0000313" key="2">
    <source>
        <dbReference type="Proteomes" id="UP000828048"/>
    </source>
</evidence>
<evidence type="ECO:0000313" key="1">
    <source>
        <dbReference type="EMBL" id="KAH7838078.1"/>
    </source>
</evidence>
<comment type="caution">
    <text evidence="1">The sequence shown here is derived from an EMBL/GenBank/DDBJ whole genome shotgun (WGS) entry which is preliminary data.</text>
</comment>
<keyword evidence="2" id="KW-1185">Reference proteome</keyword>
<dbReference type="EMBL" id="CM037156">
    <property type="protein sequence ID" value="KAH7838078.1"/>
    <property type="molecule type" value="Genomic_DNA"/>
</dbReference>
<proteinExistence type="predicted"/>
<protein>
    <submittedName>
        <fullName evidence="1">Uncharacterized protein</fullName>
    </submittedName>
</protein>
<accession>A0ACB7XBL1</accession>